<proteinExistence type="predicted"/>
<dbReference type="VEuPathDB" id="TriTrypDB:BSAL_01905c"/>
<sequence length="656" mass="72558">MLRRCMLRYVTTPVNKNAGKTTELVKPLRTIFQSWPDVWTADQWNEAKVATESAAYPQFQSILLCAYKAQDVRAFKDACKVAFPPPAQGPLSLEKYFEHRIKFLQRKCISLSEGSLFVCSAETLSSFNNRKVLPDGWALTPIEPIKISGADPFSPKKVTILSGESGSGKTTKALMSSSYGVYITTDDIRADLAQIETLKEDHQKDERNAAVVRAVTAAVAKSVAGIFDEAALLTNDSAGFSIVLDEFGNYPHFIHSLCAAQDEIRSALMESLFPLHEVELRLIVVGTGTDVKKTKRGSYPPSCVALTMPDDAPMLKMVKTSIQKKSDSSFASLLLEALHQHTQATHLICNPRFAALLFKRIVEFHAVEANRRWLFITVEQMLTCLDAYLVQAATDFRRLNAMSSKNQDGVEECYAIALEMLFRPATDGIALSHDQHALFSDAGVMTDRAYWHPDDLPLPRGYVRLEGSVYDCGQQMMVLIAPTEGRFRMSMAQQLLFRMAYGFGSLEPAISWQRYRVVVAEYAGIVLAGHKGRKLRDIMARFGCKSNDATEEPAAFSKPVDYDGVVLVHSSRRIKPKMGTSKATTLKELHTKYTNLGKAVVIVNGAGALYADVIVLIPNVAVILIRGEYWDDGTGLAISDVVDNMKSEVAALSTIR</sequence>
<protein>
    <submittedName>
        <fullName evidence="1">Uncharacterized protein</fullName>
    </submittedName>
</protein>
<reference evidence="2" key="1">
    <citation type="submission" date="2015-09" db="EMBL/GenBank/DDBJ databases">
        <authorList>
            <consortium name="Pathogen Informatics"/>
        </authorList>
    </citation>
    <scope>NUCLEOTIDE SEQUENCE [LARGE SCALE GENOMIC DNA]</scope>
    <source>
        <strain evidence="2">Lake Konstanz</strain>
    </source>
</reference>
<feature type="non-terminal residue" evidence="1">
    <location>
        <position position="656"/>
    </location>
</feature>
<keyword evidence="2" id="KW-1185">Reference proteome</keyword>
<dbReference type="Gene3D" id="3.40.50.300">
    <property type="entry name" value="P-loop containing nucleotide triphosphate hydrolases"/>
    <property type="match status" value="1"/>
</dbReference>
<name>A0A0S4KKR5_BODSA</name>
<dbReference type="EMBL" id="CYKH01001743">
    <property type="protein sequence ID" value="CUI14993.1"/>
    <property type="molecule type" value="Genomic_DNA"/>
</dbReference>
<dbReference type="Proteomes" id="UP000051952">
    <property type="component" value="Unassembled WGS sequence"/>
</dbReference>
<accession>A0A0S4KKR5</accession>
<evidence type="ECO:0000313" key="1">
    <source>
        <dbReference type="EMBL" id="CUI14993.1"/>
    </source>
</evidence>
<evidence type="ECO:0000313" key="2">
    <source>
        <dbReference type="Proteomes" id="UP000051952"/>
    </source>
</evidence>
<gene>
    <name evidence="1" type="ORF">BSAL_01905c</name>
</gene>
<dbReference type="AlphaFoldDB" id="A0A0S4KKR5"/>
<organism evidence="1 2">
    <name type="scientific">Bodo saltans</name>
    <name type="common">Flagellated protozoan</name>
    <dbReference type="NCBI Taxonomy" id="75058"/>
    <lineage>
        <taxon>Eukaryota</taxon>
        <taxon>Discoba</taxon>
        <taxon>Euglenozoa</taxon>
        <taxon>Kinetoplastea</taxon>
        <taxon>Metakinetoplastina</taxon>
        <taxon>Eubodonida</taxon>
        <taxon>Bodonidae</taxon>
        <taxon>Bodo</taxon>
    </lineage>
</organism>
<dbReference type="InterPro" id="IPR027417">
    <property type="entry name" value="P-loop_NTPase"/>
</dbReference>